<gene>
    <name evidence="1" type="ORF">SDC9_127062</name>
</gene>
<reference evidence="1" key="1">
    <citation type="submission" date="2019-08" db="EMBL/GenBank/DDBJ databases">
        <authorList>
            <person name="Kucharzyk K."/>
            <person name="Murdoch R.W."/>
            <person name="Higgins S."/>
            <person name="Loffler F."/>
        </authorList>
    </citation>
    <scope>NUCLEOTIDE SEQUENCE</scope>
</reference>
<proteinExistence type="predicted"/>
<accession>A0A645CT00</accession>
<evidence type="ECO:0000313" key="1">
    <source>
        <dbReference type="EMBL" id="MPM80019.1"/>
    </source>
</evidence>
<dbReference type="AlphaFoldDB" id="A0A645CT00"/>
<sequence length="204" mass="23117">MDRSKLGKILLLTLALPFAAYLLIDCIAGYIPPTESYTKTPFQFEEAFNEQMAQYGMSIDIDSVNFSYGGQLKKVVPVVCADGSKITCTYFPTSERRKSIMQYIILEQELSGQEGEKVYLEQLLAFLMDAFITPMTVNKDESFEPVSSVSYNEALRVSREFVEGNENEKFIYVAASSLKEKAIKFERKTEEKTSLSVSLRLWNG</sequence>
<organism evidence="1">
    <name type="scientific">bioreactor metagenome</name>
    <dbReference type="NCBI Taxonomy" id="1076179"/>
    <lineage>
        <taxon>unclassified sequences</taxon>
        <taxon>metagenomes</taxon>
        <taxon>ecological metagenomes</taxon>
    </lineage>
</organism>
<comment type="caution">
    <text evidence="1">The sequence shown here is derived from an EMBL/GenBank/DDBJ whole genome shotgun (WGS) entry which is preliminary data.</text>
</comment>
<dbReference type="EMBL" id="VSSQ01029762">
    <property type="protein sequence ID" value="MPM80019.1"/>
    <property type="molecule type" value="Genomic_DNA"/>
</dbReference>
<name>A0A645CT00_9ZZZZ</name>
<protein>
    <submittedName>
        <fullName evidence="1">Uncharacterized protein</fullName>
    </submittedName>
</protein>